<reference evidence="1 2" key="1">
    <citation type="submission" date="2021-03" db="EMBL/GenBank/DDBJ databases">
        <title>Genome Sequence of Bradyrhizobium vignae strain ISRA400.</title>
        <authorList>
            <person name="Tisa L.S."/>
            <person name="Svistoonoff S."/>
            <person name="Hocher V."/>
            <person name="Fall S."/>
            <person name="Zaiya A."/>
            <person name="Naing D."/>
            <person name="Niang N."/>
            <person name="Diouf A."/>
            <person name="Dasylva M.C."/>
            <person name="Toure O."/>
            <person name="Gueye M."/>
            <person name="Gully D."/>
            <person name="Tisseyre P."/>
            <person name="Simpson S."/>
            <person name="Morris K."/>
            <person name="Thomas W.K."/>
        </authorList>
    </citation>
    <scope>NUCLEOTIDE SEQUENCE [LARGE SCALE GENOMIC DNA]</scope>
    <source>
        <strain evidence="1 2">ISRA400</strain>
    </source>
</reference>
<evidence type="ECO:0000313" key="1">
    <source>
        <dbReference type="EMBL" id="MBP0112186.1"/>
    </source>
</evidence>
<evidence type="ECO:0000313" key="2">
    <source>
        <dbReference type="Proteomes" id="UP000669317"/>
    </source>
</evidence>
<dbReference type="RefSeq" id="WP_129145500.1">
    <property type="nucleotide sequence ID" value="NZ_JAGIKT010000027.1"/>
</dbReference>
<accession>A0ABS3ZVX4</accession>
<comment type="caution">
    <text evidence="1">The sequence shown here is derived from an EMBL/GenBank/DDBJ whole genome shotgun (WGS) entry which is preliminary data.</text>
</comment>
<sequence length="78" mass="8188">MVSAIALPSATLDADTQLDKVRVKVAAFITDKMEKLGGSRIVFALEEANSVAMLLRAGSLPGRPGLVEQQVVQPAAKP</sequence>
<keyword evidence="2" id="KW-1185">Reference proteome</keyword>
<gene>
    <name evidence="1" type="ORF">JWS04_14070</name>
</gene>
<name>A0ABS3ZVX4_9BRAD</name>
<organism evidence="1 2">
    <name type="scientific">Bradyrhizobium vignae</name>
    <dbReference type="NCBI Taxonomy" id="1549949"/>
    <lineage>
        <taxon>Bacteria</taxon>
        <taxon>Pseudomonadati</taxon>
        <taxon>Pseudomonadota</taxon>
        <taxon>Alphaproteobacteria</taxon>
        <taxon>Hyphomicrobiales</taxon>
        <taxon>Nitrobacteraceae</taxon>
        <taxon>Bradyrhizobium</taxon>
    </lineage>
</organism>
<dbReference type="EMBL" id="JAGIKT010000027">
    <property type="protein sequence ID" value="MBP0112186.1"/>
    <property type="molecule type" value="Genomic_DNA"/>
</dbReference>
<protein>
    <submittedName>
        <fullName evidence="1">Uncharacterized protein</fullName>
    </submittedName>
</protein>
<dbReference type="Proteomes" id="UP000669317">
    <property type="component" value="Unassembled WGS sequence"/>
</dbReference>
<proteinExistence type="predicted"/>